<keyword evidence="4" id="KW-1185">Reference proteome</keyword>
<dbReference type="AlphaFoldDB" id="A0A0D3KT16"/>
<evidence type="ECO:0000256" key="1">
    <source>
        <dbReference type="SAM" id="MobiDB-lite"/>
    </source>
</evidence>
<organism evidence="3 4">
    <name type="scientific">Emiliania huxleyi (strain CCMP1516)</name>
    <dbReference type="NCBI Taxonomy" id="280463"/>
    <lineage>
        <taxon>Eukaryota</taxon>
        <taxon>Haptista</taxon>
        <taxon>Haptophyta</taxon>
        <taxon>Prymnesiophyceae</taxon>
        <taxon>Isochrysidales</taxon>
        <taxon>Noelaerhabdaceae</taxon>
        <taxon>Emiliania</taxon>
    </lineage>
</organism>
<accession>A0A0D3KT16</accession>
<evidence type="ECO:0000313" key="4">
    <source>
        <dbReference type="Proteomes" id="UP000013827"/>
    </source>
</evidence>
<protein>
    <submittedName>
        <fullName evidence="3">Uncharacterized protein</fullName>
    </submittedName>
</protein>
<dbReference type="RefSeq" id="XP_005791330.1">
    <property type="nucleotide sequence ID" value="XM_005791273.1"/>
</dbReference>
<dbReference type="GeneID" id="17284172"/>
<reference evidence="3" key="2">
    <citation type="submission" date="2024-10" db="UniProtKB">
        <authorList>
            <consortium name="EnsemblProtists"/>
        </authorList>
    </citation>
    <scope>IDENTIFICATION</scope>
</reference>
<dbReference type="Proteomes" id="UP000013827">
    <property type="component" value="Unassembled WGS sequence"/>
</dbReference>
<dbReference type="EnsemblProtists" id="EOD38901">
    <property type="protein sequence ID" value="EOD38901"/>
    <property type="gene ID" value="EMIHUDRAFT_109127"/>
</dbReference>
<dbReference type="PaxDb" id="2903-EOD38901"/>
<dbReference type="HOGENOM" id="CLU_136479_0_0_1"/>
<keyword evidence="2" id="KW-0732">Signal</keyword>
<feature type="signal peptide" evidence="2">
    <location>
        <begin position="1"/>
        <end position="19"/>
    </location>
</feature>
<evidence type="ECO:0000313" key="3">
    <source>
        <dbReference type="EnsemblProtists" id="EOD38901"/>
    </source>
</evidence>
<feature type="region of interest" description="Disordered" evidence="1">
    <location>
        <begin position="118"/>
        <end position="166"/>
    </location>
</feature>
<name>A0A0D3KT16_EMIH1</name>
<sequence length="166" mass="18179">MLHHSFLLAPPSLWPGVSAGGWCVKVMKSTTKPDVTTVKFNDSTWDDKWWLDIEEYGDANFEARKAAGLAAHAAALADGLSREAACDAALAAVEALLLKQEPWRLKFLKAEEGVGEADANHRRRRAAKGRAKEEREERAELAPFGEDYGSGGLNRAEIDLFDDDGP</sequence>
<feature type="compositionally biased region" description="Basic and acidic residues" evidence="1">
    <location>
        <begin position="130"/>
        <end position="140"/>
    </location>
</feature>
<feature type="chain" id="PRO_5044291927" evidence="2">
    <location>
        <begin position="20"/>
        <end position="166"/>
    </location>
</feature>
<proteinExistence type="predicted"/>
<evidence type="ECO:0000256" key="2">
    <source>
        <dbReference type="SAM" id="SignalP"/>
    </source>
</evidence>
<dbReference type="KEGG" id="ehx:EMIHUDRAFT_109127"/>
<reference evidence="4" key="1">
    <citation type="journal article" date="2013" name="Nature">
        <title>Pan genome of the phytoplankton Emiliania underpins its global distribution.</title>
        <authorList>
            <person name="Read B.A."/>
            <person name="Kegel J."/>
            <person name="Klute M.J."/>
            <person name="Kuo A."/>
            <person name="Lefebvre S.C."/>
            <person name="Maumus F."/>
            <person name="Mayer C."/>
            <person name="Miller J."/>
            <person name="Monier A."/>
            <person name="Salamov A."/>
            <person name="Young J."/>
            <person name="Aguilar M."/>
            <person name="Claverie J.M."/>
            <person name="Frickenhaus S."/>
            <person name="Gonzalez K."/>
            <person name="Herman E.K."/>
            <person name="Lin Y.C."/>
            <person name="Napier J."/>
            <person name="Ogata H."/>
            <person name="Sarno A.F."/>
            <person name="Shmutz J."/>
            <person name="Schroeder D."/>
            <person name="de Vargas C."/>
            <person name="Verret F."/>
            <person name="von Dassow P."/>
            <person name="Valentin K."/>
            <person name="Van de Peer Y."/>
            <person name="Wheeler G."/>
            <person name="Dacks J.B."/>
            <person name="Delwiche C.F."/>
            <person name="Dyhrman S.T."/>
            <person name="Glockner G."/>
            <person name="John U."/>
            <person name="Richards T."/>
            <person name="Worden A.Z."/>
            <person name="Zhang X."/>
            <person name="Grigoriev I.V."/>
            <person name="Allen A.E."/>
            <person name="Bidle K."/>
            <person name="Borodovsky M."/>
            <person name="Bowler C."/>
            <person name="Brownlee C."/>
            <person name="Cock J.M."/>
            <person name="Elias M."/>
            <person name="Gladyshev V.N."/>
            <person name="Groth M."/>
            <person name="Guda C."/>
            <person name="Hadaegh A."/>
            <person name="Iglesias-Rodriguez M.D."/>
            <person name="Jenkins J."/>
            <person name="Jones B.M."/>
            <person name="Lawson T."/>
            <person name="Leese F."/>
            <person name="Lindquist E."/>
            <person name="Lobanov A."/>
            <person name="Lomsadze A."/>
            <person name="Malik S.B."/>
            <person name="Marsh M.E."/>
            <person name="Mackinder L."/>
            <person name="Mock T."/>
            <person name="Mueller-Roeber B."/>
            <person name="Pagarete A."/>
            <person name="Parker M."/>
            <person name="Probert I."/>
            <person name="Quesneville H."/>
            <person name="Raines C."/>
            <person name="Rensing S.A."/>
            <person name="Riano-Pachon D.M."/>
            <person name="Richier S."/>
            <person name="Rokitta S."/>
            <person name="Shiraiwa Y."/>
            <person name="Soanes D.M."/>
            <person name="van der Giezen M."/>
            <person name="Wahlund T.M."/>
            <person name="Williams B."/>
            <person name="Wilson W."/>
            <person name="Wolfe G."/>
            <person name="Wurch L.L."/>
        </authorList>
    </citation>
    <scope>NUCLEOTIDE SEQUENCE</scope>
</reference>